<dbReference type="PANTHER" id="PTHR10067:SF9">
    <property type="entry name" value="PHOSPHATIDYLSERINE DECARBOXYLASE FAMILY PROTEIN (AFU_ORTHOLOGUE AFUA_7G01730)"/>
    <property type="match status" value="1"/>
</dbReference>
<dbReference type="GO" id="GO:0006646">
    <property type="term" value="P:phosphatidylethanolamine biosynthetic process"/>
    <property type="evidence" value="ECO:0007669"/>
    <property type="project" value="TreeGrafter"/>
</dbReference>
<dbReference type="EMBL" id="CM026429">
    <property type="protein sequence ID" value="KAG0563883.1"/>
    <property type="molecule type" value="Genomic_DNA"/>
</dbReference>
<keyword evidence="2" id="KW-0456">Lyase</keyword>
<dbReference type="GO" id="GO:0005739">
    <property type="term" value="C:mitochondrion"/>
    <property type="evidence" value="ECO:0007669"/>
    <property type="project" value="TreeGrafter"/>
</dbReference>
<evidence type="ECO:0000259" key="3">
    <source>
        <dbReference type="Pfam" id="PF12588"/>
    </source>
</evidence>
<dbReference type="Pfam" id="PF02666">
    <property type="entry name" value="PS_Dcarbxylase"/>
    <property type="match status" value="1"/>
</dbReference>
<evidence type="ECO:0000256" key="1">
    <source>
        <dbReference type="ARBA" id="ARBA00022793"/>
    </source>
</evidence>
<dbReference type="EMBL" id="CM026429">
    <property type="protein sequence ID" value="KAG0563884.1"/>
    <property type="molecule type" value="Genomic_DNA"/>
</dbReference>
<evidence type="ECO:0000256" key="2">
    <source>
        <dbReference type="ARBA" id="ARBA00023239"/>
    </source>
</evidence>
<evidence type="ECO:0000313" key="5">
    <source>
        <dbReference type="Proteomes" id="UP000822688"/>
    </source>
</evidence>
<comment type="caution">
    <text evidence="4">The sequence shown here is derived from an EMBL/GenBank/DDBJ whole genome shotgun (WGS) entry which is preliminary data.</text>
</comment>
<reference evidence="4" key="1">
    <citation type="submission" date="2020-06" db="EMBL/GenBank/DDBJ databases">
        <title>WGS assembly of Ceratodon purpureus strain R40.</title>
        <authorList>
            <person name="Carey S.B."/>
            <person name="Jenkins J."/>
            <person name="Shu S."/>
            <person name="Lovell J.T."/>
            <person name="Sreedasyam A."/>
            <person name="Maumus F."/>
            <person name="Tiley G.P."/>
            <person name="Fernandez-Pozo N."/>
            <person name="Barry K."/>
            <person name="Chen C."/>
            <person name="Wang M."/>
            <person name="Lipzen A."/>
            <person name="Daum C."/>
            <person name="Saski C.A."/>
            <person name="Payton A.C."/>
            <person name="Mcbreen J.C."/>
            <person name="Conrad R.E."/>
            <person name="Kollar L.M."/>
            <person name="Olsson S."/>
            <person name="Huttunen S."/>
            <person name="Landis J.B."/>
            <person name="Wickett N.J."/>
            <person name="Johnson M.G."/>
            <person name="Rensing S.A."/>
            <person name="Grimwood J."/>
            <person name="Schmutz J."/>
            <person name="Mcdaniel S.F."/>
        </authorList>
    </citation>
    <scope>NUCLEOTIDE SEQUENCE</scope>
    <source>
        <strain evidence="4">R40</strain>
    </source>
</reference>
<dbReference type="GO" id="GO:0004609">
    <property type="term" value="F:phosphatidylserine decarboxylase activity"/>
    <property type="evidence" value="ECO:0007669"/>
    <property type="project" value="InterPro"/>
</dbReference>
<protein>
    <recommendedName>
        <fullName evidence="3">L-tryptophan decarboxylase PsiD-like domain-containing protein</fullName>
    </recommendedName>
</protein>
<keyword evidence="1" id="KW-0210">Decarboxylase</keyword>
<dbReference type="InterPro" id="IPR022237">
    <property type="entry name" value="PsiD-like"/>
</dbReference>
<keyword evidence="5" id="KW-1185">Reference proteome</keyword>
<dbReference type="Proteomes" id="UP000822688">
    <property type="component" value="Chromosome 8"/>
</dbReference>
<dbReference type="InterPro" id="IPR003817">
    <property type="entry name" value="PS_Dcarbxylase"/>
</dbReference>
<feature type="domain" description="L-tryptophan decarboxylase PsiD-like" evidence="3">
    <location>
        <begin position="65"/>
        <end position="190"/>
    </location>
</feature>
<gene>
    <name evidence="4" type="ORF">KC19_8G067000</name>
</gene>
<dbReference type="Pfam" id="PF12588">
    <property type="entry name" value="PSDC"/>
    <property type="match status" value="1"/>
</dbReference>
<dbReference type="PANTHER" id="PTHR10067">
    <property type="entry name" value="PHOSPHATIDYLSERINE DECARBOXYLASE"/>
    <property type="match status" value="1"/>
</dbReference>
<name>A0A8T0GYD3_CERPU</name>
<accession>A0A8T0GYD3</accession>
<dbReference type="AlphaFoldDB" id="A0A8T0GYD3"/>
<sequence length="456" mass="50714">MGSSDAIEHDGQSNGLVADVEVLEERYRNSFGCRAGYLPRERFCINQWHRNLQLQGKLASPKSSPAVNKLRELIYADPILRMYVTEMIDQVADEHKVVTDIDQMLQHLATVVITAPEYHTDPNQCHMFPMWELFAYMMGTPAGMDVFRNYSFNEGLRAVLEEWCKHLDSSDSAKVLTTAENGWLSPAAHRDYHLWEYELDMTKPHGGFASYNAFFHRAIKPSTRPVAEPNDPKVIVSTNDGYVIAIVRDVQRLQPFWLKGERYSLVDILGGSTSPITHKPYVDQFQGGDLFHTYLSGTDYHRFHAPVDGTVEDIVTPPNGLLFSVPEPMGDDLDLGESQIYYTAVNHRKLVFIAASNKAIGTVCMMPIGITDISSIRFRDGLKVGDYVRKGEEIGCFAYGGSSIVLLFQFGAIDHFTGAKPLPSGSPPSDCPPIKVNEQIAIAKSSDQSGAASITS</sequence>
<organism evidence="4 5">
    <name type="scientific">Ceratodon purpureus</name>
    <name type="common">Fire moss</name>
    <name type="synonym">Dicranum purpureum</name>
    <dbReference type="NCBI Taxonomy" id="3225"/>
    <lineage>
        <taxon>Eukaryota</taxon>
        <taxon>Viridiplantae</taxon>
        <taxon>Streptophyta</taxon>
        <taxon>Embryophyta</taxon>
        <taxon>Bryophyta</taxon>
        <taxon>Bryophytina</taxon>
        <taxon>Bryopsida</taxon>
        <taxon>Dicranidae</taxon>
        <taxon>Pseudoditrichales</taxon>
        <taxon>Ditrichaceae</taxon>
        <taxon>Ceratodon</taxon>
    </lineage>
</organism>
<evidence type="ECO:0000313" key="4">
    <source>
        <dbReference type="EMBL" id="KAG0563883.1"/>
    </source>
</evidence>
<proteinExistence type="predicted"/>